<dbReference type="RefSeq" id="WP_113034038.1">
    <property type="nucleotide sequence ID" value="NZ_QMFB01000018.1"/>
</dbReference>
<dbReference type="InterPro" id="IPR013813">
    <property type="entry name" value="Endoribo_LPSP/chorism_mut-like"/>
</dbReference>
<dbReference type="EMBL" id="QMFB01000018">
    <property type="protein sequence ID" value="RAV17673.1"/>
    <property type="molecule type" value="Genomic_DNA"/>
</dbReference>
<dbReference type="InterPro" id="IPR035959">
    <property type="entry name" value="RutC-like_sf"/>
</dbReference>
<reference evidence="2 3" key="1">
    <citation type="journal article" date="2009" name="Int. J. Syst. Evol. Microbiol.">
        <title>Paenibacillus contaminans sp. nov., isolated from a contaminated laboratory plate.</title>
        <authorList>
            <person name="Chou J.H."/>
            <person name="Lee J.H."/>
            <person name="Lin M.C."/>
            <person name="Chang P.S."/>
            <person name="Arun A.B."/>
            <person name="Young C.C."/>
            <person name="Chen W.M."/>
        </authorList>
    </citation>
    <scope>NUCLEOTIDE SEQUENCE [LARGE SCALE GENOMIC DNA]</scope>
    <source>
        <strain evidence="2 3">CKOBP-6</strain>
    </source>
</reference>
<sequence>MNRDKLESLKALYGFKPSPAAPPERPFIGVKVNGTIAYVSGHLPFTGGEQLYKGRIGDNVTIEEGQKSAALSTLNCLDALDQAVGLENVAEIVKVTGYLCCTEAITEHPSIMNAGSQVLVEVFGEAGKHARAALGIHTLPLGASTEVEMIVSLKA</sequence>
<gene>
    <name evidence="2" type="ORF">DQG23_26450</name>
</gene>
<keyword evidence="3" id="KW-1185">Reference proteome</keyword>
<dbReference type="PANTHER" id="PTHR43760:SF1">
    <property type="entry name" value="ENDORIBONUCLEASE L-PSP_CHORISMATE MUTASE-LIKE DOMAIN-CONTAINING PROTEIN"/>
    <property type="match status" value="1"/>
</dbReference>
<protein>
    <submittedName>
        <fullName evidence="2">RidA family protein</fullName>
    </submittedName>
</protein>
<dbReference type="Gene3D" id="3.30.1330.40">
    <property type="entry name" value="RutC-like"/>
    <property type="match status" value="1"/>
</dbReference>
<comment type="caution">
    <text evidence="2">The sequence shown here is derived from an EMBL/GenBank/DDBJ whole genome shotgun (WGS) entry which is preliminary data.</text>
</comment>
<feature type="domain" description="Endoribonuclease L-PSP/chorismate mutase-like" evidence="1">
    <location>
        <begin position="33"/>
        <end position="145"/>
    </location>
</feature>
<dbReference type="OrthoDB" id="9806350at2"/>
<dbReference type="Proteomes" id="UP000250369">
    <property type="component" value="Unassembled WGS sequence"/>
</dbReference>
<dbReference type="Pfam" id="PF14588">
    <property type="entry name" value="YjgF_endoribonc"/>
    <property type="match status" value="1"/>
</dbReference>
<dbReference type="CDD" id="cd02199">
    <property type="entry name" value="YjgF_YER057c_UK114_like_1"/>
    <property type="match status" value="1"/>
</dbReference>
<name>A0A329MG59_9BACL</name>
<evidence type="ECO:0000313" key="2">
    <source>
        <dbReference type="EMBL" id="RAV17673.1"/>
    </source>
</evidence>
<dbReference type="PANTHER" id="PTHR43760">
    <property type="entry name" value="ENDORIBONUCLEASE-RELATED"/>
    <property type="match status" value="1"/>
</dbReference>
<organism evidence="2 3">
    <name type="scientific">Paenibacillus contaminans</name>
    <dbReference type="NCBI Taxonomy" id="450362"/>
    <lineage>
        <taxon>Bacteria</taxon>
        <taxon>Bacillati</taxon>
        <taxon>Bacillota</taxon>
        <taxon>Bacilli</taxon>
        <taxon>Bacillales</taxon>
        <taxon>Paenibacillaceae</taxon>
        <taxon>Paenibacillus</taxon>
    </lineage>
</organism>
<evidence type="ECO:0000259" key="1">
    <source>
        <dbReference type="Pfam" id="PF14588"/>
    </source>
</evidence>
<evidence type="ECO:0000313" key="3">
    <source>
        <dbReference type="Proteomes" id="UP000250369"/>
    </source>
</evidence>
<dbReference type="SUPFAM" id="SSF55298">
    <property type="entry name" value="YjgF-like"/>
    <property type="match status" value="1"/>
</dbReference>
<dbReference type="AlphaFoldDB" id="A0A329MG59"/>
<proteinExistence type="predicted"/>
<accession>A0A329MG59</accession>